<dbReference type="RefSeq" id="WP_193734895.1">
    <property type="nucleotide sequence ID" value="NZ_CP063304.1"/>
</dbReference>
<proteinExistence type="predicted"/>
<dbReference type="CDD" id="cd05827">
    <property type="entry name" value="Sortase_C"/>
    <property type="match status" value="1"/>
</dbReference>
<dbReference type="SUPFAM" id="SSF63817">
    <property type="entry name" value="Sortase"/>
    <property type="match status" value="1"/>
</dbReference>
<dbReference type="KEGG" id="bliq:INP51_10980"/>
<evidence type="ECO:0000256" key="2">
    <source>
        <dbReference type="PIRSR" id="PIRSR605754-1"/>
    </source>
</evidence>
<feature type="compositionally biased region" description="Basic and acidic residues" evidence="3">
    <location>
        <begin position="61"/>
        <end position="77"/>
    </location>
</feature>
<dbReference type="NCBIfam" id="NF033745">
    <property type="entry name" value="class_C_sortase"/>
    <property type="match status" value="1"/>
</dbReference>
<sequence length="257" mass="29062">MKNMKSGNKKRKVLTILACILLTAGILAISWPSILNFLYQRKADAAIGEFQEAVADYGKDPLQKEVTDPSEKNRAEQVDDSDPYEELYRRMQEYNKNLFETGQSGLTDPFAYEQPSFDLTQFGFAENIVGHIDIPKLKVRMPIYLGASHDNMEKGAAHLSQTSLPIGGENTNCVIAAHRGSFQAEMFRNIHKLELGDTVSITNFRETLTYKVDKIKIIAPSDIDQILIQPGRDLVTLSTCNPLGYNYQRYIVYCERQ</sequence>
<protein>
    <submittedName>
        <fullName evidence="4">Class C sortase</fullName>
    </submittedName>
</protein>
<feature type="active site" description="Proton donor/acceptor" evidence="2">
    <location>
        <position position="178"/>
    </location>
</feature>
<keyword evidence="1" id="KW-0378">Hydrolase</keyword>
<dbReference type="Proteomes" id="UP000593601">
    <property type="component" value="Chromosome"/>
</dbReference>
<feature type="active site" description="Acyl-thioester intermediate" evidence="2">
    <location>
        <position position="240"/>
    </location>
</feature>
<dbReference type="InterPro" id="IPR005754">
    <property type="entry name" value="Sortase"/>
</dbReference>
<dbReference type="AlphaFoldDB" id="A0A7M2RDZ9"/>
<keyword evidence="5" id="KW-1185">Reference proteome</keyword>
<gene>
    <name evidence="4" type="ORF">INP51_10980</name>
</gene>
<accession>A0A7M2RDZ9</accession>
<dbReference type="InterPro" id="IPR023365">
    <property type="entry name" value="Sortase_dom-sf"/>
</dbReference>
<feature type="region of interest" description="Disordered" evidence="3">
    <location>
        <begin position="61"/>
        <end position="80"/>
    </location>
</feature>
<dbReference type="Gene3D" id="2.40.260.10">
    <property type="entry name" value="Sortase"/>
    <property type="match status" value="1"/>
</dbReference>
<dbReference type="EMBL" id="CP063304">
    <property type="protein sequence ID" value="QOV18533.1"/>
    <property type="molecule type" value="Genomic_DNA"/>
</dbReference>
<dbReference type="NCBIfam" id="TIGR01076">
    <property type="entry name" value="sortase_fam"/>
    <property type="match status" value="1"/>
</dbReference>
<dbReference type="Pfam" id="PF04203">
    <property type="entry name" value="Sortase"/>
    <property type="match status" value="1"/>
</dbReference>
<evidence type="ECO:0000313" key="5">
    <source>
        <dbReference type="Proteomes" id="UP000593601"/>
    </source>
</evidence>
<organism evidence="4 5">
    <name type="scientific">Blautia liquoris</name>
    <dbReference type="NCBI Taxonomy" id="2779518"/>
    <lineage>
        <taxon>Bacteria</taxon>
        <taxon>Bacillati</taxon>
        <taxon>Bacillota</taxon>
        <taxon>Clostridia</taxon>
        <taxon>Lachnospirales</taxon>
        <taxon>Lachnospiraceae</taxon>
        <taxon>Blautia</taxon>
    </lineage>
</organism>
<reference evidence="4 5" key="1">
    <citation type="submission" date="2020-10" db="EMBL/GenBank/DDBJ databases">
        <title>Blautia liquoris sp.nov., isolated from the mud in a fermentation cellar used for the production of Chinese strong-flavoured liquor.</title>
        <authorList>
            <person name="Lu L."/>
        </authorList>
    </citation>
    <scope>NUCLEOTIDE SEQUENCE [LARGE SCALE GENOMIC DNA]</scope>
    <source>
        <strain evidence="4 5">LZLJ-3</strain>
    </source>
</reference>
<evidence type="ECO:0000256" key="3">
    <source>
        <dbReference type="SAM" id="MobiDB-lite"/>
    </source>
</evidence>
<evidence type="ECO:0000256" key="1">
    <source>
        <dbReference type="ARBA" id="ARBA00022801"/>
    </source>
</evidence>
<name>A0A7M2RDZ9_9FIRM</name>
<dbReference type="GO" id="GO:0016787">
    <property type="term" value="F:hydrolase activity"/>
    <property type="evidence" value="ECO:0007669"/>
    <property type="project" value="UniProtKB-KW"/>
</dbReference>
<dbReference type="InterPro" id="IPR042002">
    <property type="entry name" value="Sortase_C"/>
</dbReference>
<evidence type="ECO:0000313" key="4">
    <source>
        <dbReference type="EMBL" id="QOV18533.1"/>
    </source>
</evidence>